<comment type="subunit">
    <text evidence="2 10">Homodimer.</text>
</comment>
<evidence type="ECO:0000256" key="7">
    <source>
        <dbReference type="ARBA" id="ARBA00023080"/>
    </source>
</evidence>
<feature type="binding site" evidence="10">
    <location>
        <position position="176"/>
    </location>
    <ligand>
        <name>substrate</name>
    </ligand>
</feature>
<evidence type="ECO:0000256" key="9">
    <source>
        <dbReference type="ARBA" id="ARBA00052017"/>
    </source>
</evidence>
<dbReference type="GO" id="GO:0046872">
    <property type="term" value="F:metal ion binding"/>
    <property type="evidence" value="ECO:0007669"/>
    <property type="project" value="UniProtKB-KW"/>
</dbReference>
<dbReference type="Pfam" id="PF01725">
    <property type="entry name" value="Ham1p_like"/>
    <property type="match status" value="1"/>
</dbReference>
<dbReference type="EMBL" id="JACRSU010000003">
    <property type="protein sequence ID" value="MBC8541288.1"/>
    <property type="molecule type" value="Genomic_DNA"/>
</dbReference>
<feature type="binding site" evidence="10">
    <location>
        <begin position="9"/>
        <end position="14"/>
    </location>
    <ligand>
        <name>substrate</name>
    </ligand>
</feature>
<keyword evidence="13" id="KW-1185">Reference proteome</keyword>
<dbReference type="GO" id="GO:0036220">
    <property type="term" value="F:ITP diphosphatase activity"/>
    <property type="evidence" value="ECO:0007669"/>
    <property type="project" value="UniProtKB-UniRule"/>
</dbReference>
<evidence type="ECO:0000256" key="10">
    <source>
        <dbReference type="HAMAP-Rule" id="MF_01405"/>
    </source>
</evidence>
<comment type="catalytic activity">
    <reaction evidence="8 10">
        <text>dITP + H2O = dIMP + diphosphate + H(+)</text>
        <dbReference type="Rhea" id="RHEA:28342"/>
        <dbReference type="ChEBI" id="CHEBI:15377"/>
        <dbReference type="ChEBI" id="CHEBI:15378"/>
        <dbReference type="ChEBI" id="CHEBI:33019"/>
        <dbReference type="ChEBI" id="CHEBI:61194"/>
        <dbReference type="ChEBI" id="CHEBI:61382"/>
        <dbReference type="EC" id="3.6.1.66"/>
    </reaction>
</comment>
<dbReference type="PANTHER" id="PTHR11067">
    <property type="entry name" value="INOSINE TRIPHOSPHATE PYROPHOSPHATASE/HAM1 PROTEIN"/>
    <property type="match status" value="1"/>
</dbReference>
<dbReference type="GO" id="GO:0000166">
    <property type="term" value="F:nucleotide binding"/>
    <property type="evidence" value="ECO:0007669"/>
    <property type="project" value="UniProtKB-KW"/>
</dbReference>
<evidence type="ECO:0000313" key="13">
    <source>
        <dbReference type="Proteomes" id="UP000611762"/>
    </source>
</evidence>
<dbReference type="EC" id="3.6.1.66" evidence="10"/>
<keyword evidence="4 10" id="KW-0547">Nucleotide-binding</keyword>
<feature type="binding site" evidence="10">
    <location>
        <begin position="181"/>
        <end position="182"/>
    </location>
    <ligand>
        <name>substrate</name>
    </ligand>
</feature>
<reference evidence="12" key="1">
    <citation type="submission" date="2020-08" db="EMBL/GenBank/DDBJ databases">
        <title>Genome public.</title>
        <authorList>
            <person name="Liu C."/>
            <person name="Sun Q."/>
        </authorList>
    </citation>
    <scope>NUCLEOTIDE SEQUENCE</scope>
    <source>
        <strain evidence="12">H8</strain>
    </source>
</reference>
<evidence type="ECO:0000256" key="1">
    <source>
        <dbReference type="ARBA" id="ARBA00008023"/>
    </source>
</evidence>
<accession>A0A926DNN9</accession>
<organism evidence="12 13">
    <name type="scientific">Congzhengia minquanensis</name>
    <dbReference type="NCBI Taxonomy" id="2763657"/>
    <lineage>
        <taxon>Bacteria</taxon>
        <taxon>Bacillati</taxon>
        <taxon>Bacillota</taxon>
        <taxon>Clostridia</taxon>
        <taxon>Eubacteriales</taxon>
        <taxon>Oscillospiraceae</taxon>
        <taxon>Congzhengia</taxon>
    </lineage>
</organism>
<evidence type="ECO:0000256" key="2">
    <source>
        <dbReference type="ARBA" id="ARBA00011738"/>
    </source>
</evidence>
<dbReference type="PANTHER" id="PTHR11067:SF9">
    <property type="entry name" value="INOSINE TRIPHOSPHATE PYROPHOSPHATASE"/>
    <property type="match status" value="1"/>
</dbReference>
<keyword evidence="3 10" id="KW-0479">Metal-binding</keyword>
<dbReference type="NCBIfam" id="NF011397">
    <property type="entry name" value="PRK14822.1"/>
    <property type="match status" value="1"/>
</dbReference>
<evidence type="ECO:0000313" key="12">
    <source>
        <dbReference type="EMBL" id="MBC8541288.1"/>
    </source>
</evidence>
<proteinExistence type="inferred from homology"/>
<keyword evidence="7 10" id="KW-0546">Nucleotide metabolism</keyword>
<feature type="binding site" evidence="10">
    <location>
        <begin position="153"/>
        <end position="156"/>
    </location>
    <ligand>
        <name>substrate</name>
    </ligand>
</feature>
<comment type="cofactor">
    <cofactor evidence="10">
        <name>Mg(2+)</name>
        <dbReference type="ChEBI" id="CHEBI:18420"/>
    </cofactor>
    <text evidence="10">Binds 1 Mg(2+) ion per subunit.</text>
</comment>
<comment type="caution">
    <text evidence="12">The sequence shown here is derived from an EMBL/GenBank/DDBJ whole genome shotgun (WGS) entry which is preliminary data.</text>
</comment>
<feature type="binding site" evidence="10">
    <location>
        <position position="40"/>
    </location>
    <ligand>
        <name>Mg(2+)</name>
        <dbReference type="ChEBI" id="CHEBI:18420"/>
    </ligand>
</feature>
<feature type="active site" description="Proton acceptor" evidence="10">
    <location>
        <position position="69"/>
    </location>
</feature>
<evidence type="ECO:0000256" key="5">
    <source>
        <dbReference type="ARBA" id="ARBA00022801"/>
    </source>
</evidence>
<dbReference type="InterPro" id="IPR029001">
    <property type="entry name" value="ITPase-like_fam"/>
</dbReference>
<dbReference type="CDD" id="cd00515">
    <property type="entry name" value="HAM1"/>
    <property type="match status" value="1"/>
</dbReference>
<evidence type="ECO:0000256" key="11">
    <source>
        <dbReference type="RuleBase" id="RU003781"/>
    </source>
</evidence>
<dbReference type="InterPro" id="IPR020922">
    <property type="entry name" value="dITP/XTP_pyrophosphatase"/>
</dbReference>
<keyword evidence="6 10" id="KW-0460">Magnesium</keyword>
<comment type="catalytic activity">
    <reaction evidence="10">
        <text>ITP + H2O = IMP + diphosphate + H(+)</text>
        <dbReference type="Rhea" id="RHEA:29399"/>
        <dbReference type="ChEBI" id="CHEBI:15377"/>
        <dbReference type="ChEBI" id="CHEBI:15378"/>
        <dbReference type="ChEBI" id="CHEBI:33019"/>
        <dbReference type="ChEBI" id="CHEBI:58053"/>
        <dbReference type="ChEBI" id="CHEBI:61402"/>
        <dbReference type="EC" id="3.6.1.66"/>
    </reaction>
</comment>
<dbReference type="SUPFAM" id="SSF52972">
    <property type="entry name" value="ITPase-like"/>
    <property type="match status" value="1"/>
</dbReference>
<dbReference type="GO" id="GO:0009146">
    <property type="term" value="P:purine nucleoside triphosphate catabolic process"/>
    <property type="evidence" value="ECO:0007669"/>
    <property type="project" value="UniProtKB-UniRule"/>
</dbReference>
<evidence type="ECO:0000256" key="3">
    <source>
        <dbReference type="ARBA" id="ARBA00022723"/>
    </source>
</evidence>
<feature type="binding site" evidence="10">
    <location>
        <position position="70"/>
    </location>
    <ligand>
        <name>substrate</name>
    </ligand>
</feature>
<protein>
    <recommendedName>
        <fullName evidence="10">dITP/XTP pyrophosphatase</fullName>
        <ecNumber evidence="10">3.6.1.66</ecNumber>
    </recommendedName>
    <alternativeName>
        <fullName evidence="10">Non-canonical purine NTP pyrophosphatase</fullName>
    </alternativeName>
    <alternativeName>
        <fullName evidence="10">Non-standard purine NTP pyrophosphatase</fullName>
    </alternativeName>
    <alternativeName>
        <fullName evidence="10">Nucleoside-triphosphate diphosphatase</fullName>
    </alternativeName>
    <alternativeName>
        <fullName evidence="10">Nucleoside-triphosphate pyrophosphatase</fullName>
        <shortName evidence="10">NTPase</shortName>
    </alternativeName>
</protein>
<dbReference type="Proteomes" id="UP000611762">
    <property type="component" value="Unassembled WGS sequence"/>
</dbReference>
<gene>
    <name evidence="12" type="ORF">H8698_09905</name>
</gene>
<dbReference type="RefSeq" id="WP_249313323.1">
    <property type="nucleotide sequence ID" value="NZ_JACRSU010000003.1"/>
</dbReference>
<evidence type="ECO:0000256" key="8">
    <source>
        <dbReference type="ARBA" id="ARBA00051875"/>
    </source>
</evidence>
<keyword evidence="5 10" id="KW-0378">Hydrolase</keyword>
<name>A0A926DNN9_9FIRM</name>
<dbReference type="NCBIfam" id="TIGR00042">
    <property type="entry name" value="RdgB/HAM1 family non-canonical purine NTP pyrophosphatase"/>
    <property type="match status" value="1"/>
</dbReference>
<evidence type="ECO:0000256" key="6">
    <source>
        <dbReference type="ARBA" id="ARBA00022842"/>
    </source>
</evidence>
<comment type="similarity">
    <text evidence="1 10 11">Belongs to the HAM1 NTPase family.</text>
</comment>
<dbReference type="GO" id="GO:0005829">
    <property type="term" value="C:cytosol"/>
    <property type="evidence" value="ECO:0007669"/>
    <property type="project" value="TreeGrafter"/>
</dbReference>
<dbReference type="GO" id="GO:0017111">
    <property type="term" value="F:ribonucleoside triphosphate phosphatase activity"/>
    <property type="evidence" value="ECO:0007669"/>
    <property type="project" value="InterPro"/>
</dbReference>
<comment type="function">
    <text evidence="10">Pyrophosphatase that catalyzes the hydrolysis of nucleoside triphosphates to their monophosphate derivatives, with a high preference for the non-canonical purine nucleotides XTP (xanthosine triphosphate), dITP (deoxyinosine triphosphate) and ITP. Seems to function as a house-cleaning enzyme that removes non-canonical purine nucleotides from the nucleotide pool, thus preventing their incorporation into DNA/RNA and avoiding chromosomal lesions.</text>
</comment>
<dbReference type="AlphaFoldDB" id="A0A926DNN9"/>
<dbReference type="HAMAP" id="MF_01405">
    <property type="entry name" value="Non_canon_purine_NTPase"/>
    <property type="match status" value="1"/>
</dbReference>
<dbReference type="GO" id="GO:0009117">
    <property type="term" value="P:nucleotide metabolic process"/>
    <property type="evidence" value="ECO:0007669"/>
    <property type="project" value="UniProtKB-KW"/>
</dbReference>
<dbReference type="FunFam" id="3.90.950.10:FF:000001">
    <property type="entry name" value="dITP/XTP pyrophosphatase"/>
    <property type="match status" value="1"/>
</dbReference>
<sequence length="198" mass="21595">MLNKLLVATGNQGKLKEIREILSDIEVLGLSDAGIECDVEETGTTFAENAYIKAFEISKRTGLPVLADDSGLEVEALGGRPGVYSARFAGEHATDDENVKKLLAELKDVPKDKRGARFACAMCLIFPGGRKIETFGTSCPGIIVDRKRGENGFGYDPVFFAPEYGKTFSEMTMEEKNKVSHRKAALTALSEKLKGERL</sequence>
<dbReference type="GO" id="GO:0036222">
    <property type="term" value="F:XTP diphosphatase activity"/>
    <property type="evidence" value="ECO:0007669"/>
    <property type="project" value="UniProtKB-UniRule"/>
</dbReference>
<comment type="catalytic activity">
    <reaction evidence="9 10">
        <text>XTP + H2O = XMP + diphosphate + H(+)</text>
        <dbReference type="Rhea" id="RHEA:28610"/>
        <dbReference type="ChEBI" id="CHEBI:15377"/>
        <dbReference type="ChEBI" id="CHEBI:15378"/>
        <dbReference type="ChEBI" id="CHEBI:33019"/>
        <dbReference type="ChEBI" id="CHEBI:57464"/>
        <dbReference type="ChEBI" id="CHEBI:61314"/>
        <dbReference type="EC" id="3.6.1.66"/>
    </reaction>
</comment>
<dbReference type="GO" id="GO:0035870">
    <property type="term" value="F:dITP diphosphatase activity"/>
    <property type="evidence" value="ECO:0007669"/>
    <property type="project" value="UniProtKB-UniRule"/>
</dbReference>
<dbReference type="InterPro" id="IPR002637">
    <property type="entry name" value="RdgB/HAM1"/>
</dbReference>
<dbReference type="Gene3D" id="3.90.950.10">
    <property type="match status" value="1"/>
</dbReference>
<evidence type="ECO:0000256" key="4">
    <source>
        <dbReference type="ARBA" id="ARBA00022741"/>
    </source>
</evidence>
<feature type="binding site" evidence="10">
    <location>
        <position position="69"/>
    </location>
    <ligand>
        <name>Mg(2+)</name>
        <dbReference type="ChEBI" id="CHEBI:18420"/>
    </ligand>
</feature>